<dbReference type="RefSeq" id="WP_136425184.1">
    <property type="nucleotide sequence ID" value="NZ_SSSN01000012.1"/>
</dbReference>
<evidence type="ECO:0000256" key="2">
    <source>
        <dbReference type="ARBA" id="ARBA00006683"/>
    </source>
</evidence>
<keyword evidence="13" id="KW-1185">Reference proteome</keyword>
<dbReference type="OrthoDB" id="9812433at2"/>
<evidence type="ECO:0000313" key="12">
    <source>
        <dbReference type="EMBL" id="THG31177.1"/>
    </source>
</evidence>
<keyword evidence="3" id="KW-1003">Cell membrane</keyword>
<evidence type="ECO:0000259" key="10">
    <source>
        <dbReference type="Pfam" id="PF01656"/>
    </source>
</evidence>
<dbReference type="Pfam" id="PF02706">
    <property type="entry name" value="Wzz"/>
    <property type="match status" value="1"/>
</dbReference>
<evidence type="ECO:0000256" key="3">
    <source>
        <dbReference type="ARBA" id="ARBA00022475"/>
    </source>
</evidence>
<evidence type="ECO:0000313" key="13">
    <source>
        <dbReference type="Proteomes" id="UP000307380"/>
    </source>
</evidence>
<evidence type="ECO:0008006" key="14">
    <source>
        <dbReference type="Google" id="ProtNLM"/>
    </source>
</evidence>
<dbReference type="InterPro" id="IPR003856">
    <property type="entry name" value="LPS_length_determ_N"/>
</dbReference>
<evidence type="ECO:0000256" key="6">
    <source>
        <dbReference type="ARBA" id="ARBA00022840"/>
    </source>
</evidence>
<dbReference type="SUPFAM" id="SSF52540">
    <property type="entry name" value="P-loop containing nucleoside triphosphate hydrolases"/>
    <property type="match status" value="1"/>
</dbReference>
<dbReference type="PANTHER" id="PTHR32309">
    <property type="entry name" value="TYROSINE-PROTEIN KINASE"/>
    <property type="match status" value="1"/>
</dbReference>
<dbReference type="GO" id="GO:0004713">
    <property type="term" value="F:protein tyrosine kinase activity"/>
    <property type="evidence" value="ECO:0007669"/>
    <property type="project" value="TreeGrafter"/>
</dbReference>
<dbReference type="AlphaFoldDB" id="A0A4V3WT98"/>
<reference evidence="12 13" key="1">
    <citation type="submission" date="2019-04" db="EMBL/GenBank/DDBJ databases">
        <authorList>
            <person name="Jiang L."/>
        </authorList>
    </citation>
    <scope>NUCLEOTIDE SEQUENCE [LARGE SCALE GENOMIC DNA]</scope>
    <source>
        <strain evidence="12 13">YIM 131861</strain>
    </source>
</reference>
<organism evidence="12 13">
    <name type="scientific">Orlajensenia flava</name>
    <dbReference type="NCBI Taxonomy" id="2565934"/>
    <lineage>
        <taxon>Bacteria</taxon>
        <taxon>Bacillati</taxon>
        <taxon>Actinomycetota</taxon>
        <taxon>Actinomycetes</taxon>
        <taxon>Micrococcales</taxon>
        <taxon>Microbacteriaceae</taxon>
        <taxon>Orlajensenia</taxon>
    </lineage>
</organism>
<evidence type="ECO:0000256" key="1">
    <source>
        <dbReference type="ARBA" id="ARBA00004651"/>
    </source>
</evidence>
<feature type="domain" description="Polysaccharide chain length determinant N-terminal" evidence="11">
    <location>
        <begin position="1"/>
        <end position="95"/>
    </location>
</feature>
<comment type="caution">
    <text evidence="12">The sequence shown here is derived from an EMBL/GenBank/DDBJ whole genome shotgun (WGS) entry which is preliminary data.</text>
</comment>
<name>A0A4V3WT98_9MICO</name>
<accession>A0A4V3WT98</accession>
<comment type="subcellular location">
    <subcellularLocation>
        <location evidence="1">Cell membrane</location>
        <topology evidence="1">Multi-pass membrane protein</topology>
    </subcellularLocation>
</comment>
<comment type="similarity">
    <text evidence="2">Belongs to the CpsC/CapA family.</text>
</comment>
<dbReference type="Proteomes" id="UP000307380">
    <property type="component" value="Unassembled WGS sequence"/>
</dbReference>
<dbReference type="InterPro" id="IPR027417">
    <property type="entry name" value="P-loop_NTPase"/>
</dbReference>
<dbReference type="Pfam" id="PF01656">
    <property type="entry name" value="CbiA"/>
    <property type="match status" value="1"/>
</dbReference>
<protein>
    <recommendedName>
        <fullName evidence="14">Polysaccharide chain length determinant N-terminal domain-containing protein</fullName>
    </recommendedName>
</protein>
<keyword evidence="7 9" id="KW-1133">Transmembrane helix</keyword>
<gene>
    <name evidence="12" type="ORF">E6C70_14050</name>
</gene>
<keyword evidence="8 9" id="KW-0472">Membrane</keyword>
<feature type="transmembrane region" description="Helical" evidence="9">
    <location>
        <begin position="178"/>
        <end position="203"/>
    </location>
</feature>
<sequence length="446" mass="45262">MDFIECIRAIRRHAVVIVVIVLAGLAAAAVFVAVAPAQFTSDGRLLLTPVAAVVPGVTQSPADLVAGNNLVIQQVGTYVQLASTPTVLQPVIDELGLDETPATLARSVSVSAVGASAFIAVQATAATAEGAASLANSVASQLSTQVKTLTTTAQSPVTISATLVERPVAPTSPSSPNLVLSVLVGLLGGVAVAFIVVVLAEVLNTRVRRARDLLSATDAGYLGRLARDRRLRRAPVADLDGPPSAFIDDLRSIRAKLVASAEGEGAPVFVVSSPTTQEGKSVVAANLATALAETGLRTSLVDANLRAPVLAAYFGTGTEKGFSDALGGGIPATDLAMTSPSESLQVIVSAPADRAGERLASARASDLLAAIRAGSDVVVIDAGSVLRPSDALELSGSSTGYVIVARAGRSRIDEVKSAVTAVRDVGARVYGVVLTDAPTRGADARD</sequence>
<dbReference type="Gene3D" id="3.40.50.300">
    <property type="entry name" value="P-loop containing nucleotide triphosphate hydrolases"/>
    <property type="match status" value="1"/>
</dbReference>
<keyword evidence="5" id="KW-0547">Nucleotide-binding</keyword>
<dbReference type="InterPro" id="IPR005702">
    <property type="entry name" value="Wzc-like_C"/>
</dbReference>
<dbReference type="GO" id="GO:0005886">
    <property type="term" value="C:plasma membrane"/>
    <property type="evidence" value="ECO:0007669"/>
    <property type="project" value="UniProtKB-SubCell"/>
</dbReference>
<dbReference type="PANTHER" id="PTHR32309:SF31">
    <property type="entry name" value="CAPSULAR EXOPOLYSACCHARIDE FAMILY"/>
    <property type="match status" value="1"/>
</dbReference>
<dbReference type="InterPro" id="IPR050445">
    <property type="entry name" value="Bact_polysacc_biosynth/exp"/>
</dbReference>
<evidence type="ECO:0000256" key="7">
    <source>
        <dbReference type="ARBA" id="ARBA00022989"/>
    </source>
</evidence>
<dbReference type="EMBL" id="SSSN01000012">
    <property type="protein sequence ID" value="THG31177.1"/>
    <property type="molecule type" value="Genomic_DNA"/>
</dbReference>
<evidence type="ECO:0000256" key="4">
    <source>
        <dbReference type="ARBA" id="ARBA00022692"/>
    </source>
</evidence>
<dbReference type="InterPro" id="IPR002586">
    <property type="entry name" value="CobQ/CobB/MinD/ParA_Nub-bd_dom"/>
</dbReference>
<evidence type="ECO:0000256" key="5">
    <source>
        <dbReference type="ARBA" id="ARBA00022741"/>
    </source>
</evidence>
<evidence type="ECO:0000259" key="11">
    <source>
        <dbReference type="Pfam" id="PF02706"/>
    </source>
</evidence>
<keyword evidence="6" id="KW-0067">ATP-binding</keyword>
<evidence type="ECO:0000256" key="9">
    <source>
        <dbReference type="SAM" id="Phobius"/>
    </source>
</evidence>
<feature type="transmembrane region" description="Helical" evidence="9">
    <location>
        <begin position="14"/>
        <end position="39"/>
    </location>
</feature>
<evidence type="ECO:0000256" key="8">
    <source>
        <dbReference type="ARBA" id="ARBA00023136"/>
    </source>
</evidence>
<feature type="domain" description="CobQ/CobB/MinD/ParA nucleotide binding" evidence="10">
    <location>
        <begin position="270"/>
        <end position="436"/>
    </location>
</feature>
<dbReference type="CDD" id="cd05387">
    <property type="entry name" value="BY-kinase"/>
    <property type="match status" value="1"/>
</dbReference>
<proteinExistence type="inferred from homology"/>
<keyword evidence="4 9" id="KW-0812">Transmembrane</keyword>